<keyword evidence="7" id="KW-1185">Reference proteome</keyword>
<accession>A0A084G443</accession>
<gene>
    <name evidence="6" type="ORF">SAPIO_CDS6344</name>
</gene>
<dbReference type="RefSeq" id="XP_016641904.1">
    <property type="nucleotide sequence ID" value="XM_016788470.1"/>
</dbReference>
<keyword evidence="3 5" id="KW-1133">Transmembrane helix</keyword>
<comment type="subcellular location">
    <subcellularLocation>
        <location evidence="1">Membrane</location>
        <topology evidence="1">Multi-pass membrane protein</topology>
    </subcellularLocation>
</comment>
<evidence type="ECO:0000313" key="6">
    <source>
        <dbReference type="EMBL" id="KEZ42105.1"/>
    </source>
</evidence>
<dbReference type="PANTHER" id="PTHR31465">
    <property type="entry name" value="PROTEIN RTA1-RELATED"/>
    <property type="match status" value="1"/>
</dbReference>
<evidence type="ECO:0000256" key="2">
    <source>
        <dbReference type="ARBA" id="ARBA00022692"/>
    </source>
</evidence>
<dbReference type="HOGENOM" id="CLU_506372_0_0_1"/>
<reference evidence="6 7" key="1">
    <citation type="journal article" date="2014" name="Genome Announc.">
        <title>Draft genome sequence of the pathogenic fungus Scedosporium apiospermum.</title>
        <authorList>
            <person name="Vandeputte P."/>
            <person name="Ghamrawi S."/>
            <person name="Rechenmann M."/>
            <person name="Iltis A."/>
            <person name="Giraud S."/>
            <person name="Fleury M."/>
            <person name="Thornton C."/>
            <person name="Delhaes L."/>
            <person name="Meyer W."/>
            <person name="Papon N."/>
            <person name="Bouchara J.P."/>
        </authorList>
    </citation>
    <scope>NUCLEOTIDE SEQUENCE [LARGE SCALE GENOMIC DNA]</scope>
    <source>
        <strain evidence="6 7">IHEM 14462</strain>
    </source>
</reference>
<keyword evidence="4 5" id="KW-0472">Membrane</keyword>
<dbReference type="Pfam" id="PF04479">
    <property type="entry name" value="RTA1"/>
    <property type="match status" value="1"/>
</dbReference>
<comment type="caution">
    <text evidence="6">The sequence shown here is derived from an EMBL/GenBank/DDBJ whole genome shotgun (WGS) entry which is preliminary data.</text>
</comment>
<feature type="transmembrane region" description="Helical" evidence="5">
    <location>
        <begin position="261"/>
        <end position="283"/>
    </location>
</feature>
<sequence>MVHEYDFLAHALLGLAAQHLTLTTDADYSSMALDHRVAAMRSLNETLSKPCSSSSDADARYGAILTLMFQASCMPDALMDFLITMRGCLVIESMAQAFQDSLFKSFNRESYVESFRRLISCHPSLDYDETVLDDVSASLRLVAPLCRSVAELKYLATLERIVQVARNSVSDACLELAGSFSLTNKMTDEEFASFTGPRNYAAQILLAHFFVLDDIIETWALGSNCIVYSSTRATTLSWVEKLAVNLPPSYKSYSVVLKKGLCWVIVMGALWLCICFVLRTLGAHDQQEMIYVIISTLLFLLAPLWINAFAYMVVARLIYFLLPEQKVFNVNARWLAKGFVTADVVSFLVQAAGGSMLADQNDKDKARLGQKVYMAGIAVQLVFVIIFILVSIQFQRRLSNLIKAGKLDRPTAWVQPLVWTIFAVLALIMVRIIFRLVEFSQGASADNPILQHEAYQLCLDALPMLAALFALNAVHPGMVLKGPGSSFPKRRWCLGGKVKTRNTAWSAGDTDSTQYYPLQRRSEPVSIENGGLHRSEHA</sequence>
<dbReference type="VEuPathDB" id="FungiDB:SAPIO_CDS6344"/>
<dbReference type="GO" id="GO:0016020">
    <property type="term" value="C:membrane"/>
    <property type="evidence" value="ECO:0007669"/>
    <property type="project" value="UniProtKB-SubCell"/>
</dbReference>
<feature type="transmembrane region" description="Helical" evidence="5">
    <location>
        <begin position="289"/>
        <end position="322"/>
    </location>
</feature>
<protein>
    <recommendedName>
        <fullName evidence="8">RTA1 domain protein</fullName>
    </recommendedName>
</protein>
<dbReference type="Proteomes" id="UP000028545">
    <property type="component" value="Unassembled WGS sequence"/>
</dbReference>
<feature type="transmembrane region" description="Helical" evidence="5">
    <location>
        <begin position="334"/>
        <end position="352"/>
    </location>
</feature>
<evidence type="ECO:0000256" key="4">
    <source>
        <dbReference type="ARBA" id="ARBA00023136"/>
    </source>
</evidence>
<dbReference type="EMBL" id="JOWA01000102">
    <property type="protein sequence ID" value="KEZ42105.1"/>
    <property type="molecule type" value="Genomic_DNA"/>
</dbReference>
<dbReference type="OrthoDB" id="5384040at2759"/>
<dbReference type="PANTHER" id="PTHR31465:SF15">
    <property type="entry name" value="LIPID TRANSPORTER ATNI-RELATED"/>
    <property type="match status" value="1"/>
</dbReference>
<keyword evidence="2 5" id="KW-0812">Transmembrane</keyword>
<feature type="transmembrane region" description="Helical" evidence="5">
    <location>
        <begin position="372"/>
        <end position="392"/>
    </location>
</feature>
<evidence type="ECO:0008006" key="8">
    <source>
        <dbReference type="Google" id="ProtNLM"/>
    </source>
</evidence>
<evidence type="ECO:0000256" key="1">
    <source>
        <dbReference type="ARBA" id="ARBA00004141"/>
    </source>
</evidence>
<evidence type="ECO:0000313" key="7">
    <source>
        <dbReference type="Proteomes" id="UP000028545"/>
    </source>
</evidence>
<evidence type="ECO:0000256" key="5">
    <source>
        <dbReference type="SAM" id="Phobius"/>
    </source>
</evidence>
<evidence type="ECO:0000256" key="3">
    <source>
        <dbReference type="ARBA" id="ARBA00022989"/>
    </source>
</evidence>
<dbReference type="KEGG" id="sapo:SAPIO_CDS6344"/>
<dbReference type="AlphaFoldDB" id="A0A084G443"/>
<organism evidence="6 7">
    <name type="scientific">Pseudallescheria apiosperma</name>
    <name type="common">Scedosporium apiospermum</name>
    <dbReference type="NCBI Taxonomy" id="563466"/>
    <lineage>
        <taxon>Eukaryota</taxon>
        <taxon>Fungi</taxon>
        <taxon>Dikarya</taxon>
        <taxon>Ascomycota</taxon>
        <taxon>Pezizomycotina</taxon>
        <taxon>Sordariomycetes</taxon>
        <taxon>Hypocreomycetidae</taxon>
        <taxon>Microascales</taxon>
        <taxon>Microascaceae</taxon>
        <taxon>Scedosporium</taxon>
    </lineage>
</organism>
<dbReference type="InterPro" id="IPR007568">
    <property type="entry name" value="RTA1"/>
</dbReference>
<name>A0A084G443_PSEDA</name>
<proteinExistence type="predicted"/>
<dbReference type="GeneID" id="27725416"/>
<feature type="transmembrane region" description="Helical" evidence="5">
    <location>
        <begin position="413"/>
        <end position="434"/>
    </location>
</feature>